<dbReference type="InterPro" id="IPR007476">
    <property type="entry name" value="RdgC"/>
</dbReference>
<comment type="caution">
    <text evidence="7">The sequence shown here is derived from an EMBL/GenBank/DDBJ whole genome shotgun (WGS) entry which is preliminary data.</text>
</comment>
<dbReference type="NCBIfam" id="NF001462">
    <property type="entry name" value="PRK00321.1-3"/>
    <property type="match status" value="1"/>
</dbReference>
<dbReference type="GO" id="GO:0003690">
    <property type="term" value="F:double-stranded DNA binding"/>
    <property type="evidence" value="ECO:0007669"/>
    <property type="project" value="TreeGrafter"/>
</dbReference>
<dbReference type="PANTHER" id="PTHR38103:SF1">
    <property type="entry name" value="RECOMBINATION-ASSOCIATED PROTEIN RDGC"/>
    <property type="match status" value="1"/>
</dbReference>
<evidence type="ECO:0000256" key="6">
    <source>
        <dbReference type="HAMAP-Rule" id="MF_00194"/>
    </source>
</evidence>
<dbReference type="OrthoDB" id="5290530at2"/>
<dbReference type="AlphaFoldDB" id="A0A7U8C502"/>
<evidence type="ECO:0000256" key="4">
    <source>
        <dbReference type="ARBA" id="ARBA00022490"/>
    </source>
</evidence>
<dbReference type="GO" id="GO:0043590">
    <property type="term" value="C:bacterial nucleoid"/>
    <property type="evidence" value="ECO:0007669"/>
    <property type="project" value="TreeGrafter"/>
</dbReference>
<evidence type="ECO:0000256" key="5">
    <source>
        <dbReference type="ARBA" id="ARBA00023172"/>
    </source>
</evidence>
<accession>A0A7U8C502</accession>
<dbReference type="RefSeq" id="WP_007022767.1">
    <property type="nucleotide sequence ID" value="NZ_CH724127.1"/>
</dbReference>
<evidence type="ECO:0000313" key="7">
    <source>
        <dbReference type="EMBL" id="EAR61680.1"/>
    </source>
</evidence>
<comment type="subcellular location">
    <subcellularLocation>
        <location evidence="1 6">Cytoplasm</location>
        <location evidence="1 6">Nucleoid</location>
    </subcellularLocation>
</comment>
<keyword evidence="4 6" id="KW-0963">Cytoplasm</keyword>
<evidence type="ECO:0000313" key="8">
    <source>
        <dbReference type="Proteomes" id="UP000002171"/>
    </source>
</evidence>
<comment type="function">
    <text evidence="6">May be involved in recombination.</text>
</comment>
<protein>
    <recommendedName>
        <fullName evidence="3 6">Recombination-associated protein RdgC</fullName>
    </recommendedName>
</protein>
<sequence>MWFKNVIFYRLNEAFEYSQEQLQEKLKEQAFTPCKSQELSRYGWVSPCQQLDEMYAHQVHGMFMLAARKEEKILPGAVIKEAVGDKVARIENEQARKVYKKERDQLKDEVILDLLPRAFSKFQQTYALIAPAQGWIAVDASSHKRAEELLSHLRGTLGSLPIALPDVQQSPSAVMSNWLEHNDSLPQGFEVQDECELRDNVLEGGVIRIKGQQLEDEEFIAHLEAGKRVVKLALEWDEQLRFMLQEDLAIKRLKLSEQLQEKMADEAAEDEVAQFDVDMVQMGLEFAKLYPALIAAFGGEAQRP</sequence>
<dbReference type="NCBIfam" id="NF001464">
    <property type="entry name" value="PRK00321.1-5"/>
    <property type="match status" value="1"/>
</dbReference>
<reference evidence="7 8" key="1">
    <citation type="submission" date="2006-02" db="EMBL/GenBank/DDBJ databases">
        <authorList>
            <person name="Pinhassi J."/>
            <person name="Pedros-Alio C."/>
            <person name="Ferriera S."/>
            <person name="Johnson J."/>
            <person name="Kravitz S."/>
            <person name="Halpern A."/>
            <person name="Remington K."/>
            <person name="Beeson K."/>
            <person name="Tran B."/>
            <person name="Rogers Y.-H."/>
            <person name="Friedman R."/>
            <person name="Venter J.C."/>
        </authorList>
    </citation>
    <scope>NUCLEOTIDE SEQUENCE [LARGE SCALE GENOMIC DNA]</scope>
    <source>
        <strain evidence="7 8">MED92</strain>
    </source>
</reference>
<dbReference type="GO" id="GO:0005737">
    <property type="term" value="C:cytoplasm"/>
    <property type="evidence" value="ECO:0007669"/>
    <property type="project" value="UniProtKB-UniRule"/>
</dbReference>
<name>A0A7U8C502_NEPCE</name>
<dbReference type="PANTHER" id="PTHR38103">
    <property type="entry name" value="RECOMBINATION-ASSOCIATED PROTEIN RDGC"/>
    <property type="match status" value="1"/>
</dbReference>
<dbReference type="Proteomes" id="UP000002171">
    <property type="component" value="Unassembled WGS sequence"/>
</dbReference>
<keyword evidence="5 6" id="KW-0233">DNA recombination</keyword>
<dbReference type="GO" id="GO:0000018">
    <property type="term" value="P:regulation of DNA recombination"/>
    <property type="evidence" value="ECO:0007669"/>
    <property type="project" value="TreeGrafter"/>
</dbReference>
<proteinExistence type="inferred from homology"/>
<gene>
    <name evidence="6" type="primary">rdgC</name>
    <name evidence="7" type="ORF">MED92_03757</name>
</gene>
<keyword evidence="8" id="KW-1185">Reference proteome</keyword>
<dbReference type="EMBL" id="AAOW01000006">
    <property type="protein sequence ID" value="EAR61680.1"/>
    <property type="molecule type" value="Genomic_DNA"/>
</dbReference>
<dbReference type="GO" id="GO:0006310">
    <property type="term" value="P:DNA recombination"/>
    <property type="evidence" value="ECO:0007669"/>
    <property type="project" value="UniProtKB-UniRule"/>
</dbReference>
<dbReference type="Pfam" id="PF04381">
    <property type="entry name" value="RdgC"/>
    <property type="match status" value="1"/>
</dbReference>
<comment type="similarity">
    <text evidence="2 6">Belongs to the RdgC family.</text>
</comment>
<evidence type="ECO:0000256" key="3">
    <source>
        <dbReference type="ARBA" id="ARBA00022296"/>
    </source>
</evidence>
<organism evidence="7 8">
    <name type="scientific">Neptuniibacter caesariensis</name>
    <dbReference type="NCBI Taxonomy" id="207954"/>
    <lineage>
        <taxon>Bacteria</taxon>
        <taxon>Pseudomonadati</taxon>
        <taxon>Pseudomonadota</taxon>
        <taxon>Gammaproteobacteria</taxon>
        <taxon>Oceanospirillales</taxon>
        <taxon>Oceanospirillaceae</taxon>
        <taxon>Neptuniibacter</taxon>
    </lineage>
</organism>
<evidence type="ECO:0000256" key="1">
    <source>
        <dbReference type="ARBA" id="ARBA00004453"/>
    </source>
</evidence>
<dbReference type="HAMAP" id="MF_00194">
    <property type="entry name" value="RdgC"/>
    <property type="match status" value="1"/>
</dbReference>
<evidence type="ECO:0000256" key="2">
    <source>
        <dbReference type="ARBA" id="ARBA00008657"/>
    </source>
</evidence>